<dbReference type="InterPro" id="IPR011990">
    <property type="entry name" value="TPR-like_helical_dom_sf"/>
</dbReference>
<dbReference type="STRING" id="981085.W9SCW6"/>
<keyword evidence="4 8" id="KW-0175">Coiled coil</keyword>
<feature type="repeat" description="TPR" evidence="7">
    <location>
        <begin position="176"/>
        <end position="209"/>
    </location>
</feature>
<feature type="coiled-coil region" evidence="8">
    <location>
        <begin position="89"/>
        <end position="116"/>
    </location>
</feature>
<evidence type="ECO:0000256" key="4">
    <source>
        <dbReference type="ARBA" id="ARBA00023054"/>
    </source>
</evidence>
<evidence type="ECO:0000256" key="6">
    <source>
        <dbReference type="ARBA" id="ARBA00025750"/>
    </source>
</evidence>
<evidence type="ECO:0000256" key="7">
    <source>
        <dbReference type="PROSITE-ProRule" id="PRU00339"/>
    </source>
</evidence>
<dbReference type="AlphaFoldDB" id="W9SCW6"/>
<accession>W9SCW6</accession>
<dbReference type="PANTHER" id="PTHR36326:SF7">
    <property type="entry name" value="PROTEIN POLLENLESS 3-LIKE 2"/>
    <property type="match status" value="1"/>
</dbReference>
<evidence type="ECO:0000313" key="10">
    <source>
        <dbReference type="EMBL" id="EXC35334.1"/>
    </source>
</evidence>
<dbReference type="Proteomes" id="UP000030645">
    <property type="component" value="Unassembled WGS sequence"/>
</dbReference>
<feature type="region of interest" description="Disordered" evidence="9">
    <location>
        <begin position="1"/>
        <end position="34"/>
    </location>
</feature>
<dbReference type="PANTHER" id="PTHR36326">
    <property type="entry name" value="PROTEIN POLLENLESS 3-LIKE 2"/>
    <property type="match status" value="1"/>
</dbReference>
<keyword evidence="2" id="KW-0677">Repeat</keyword>
<keyword evidence="3 7" id="KW-0802">TPR repeat</keyword>
<name>W9SCW6_9ROSA</name>
<keyword evidence="11" id="KW-1185">Reference proteome</keyword>
<evidence type="ECO:0000313" key="11">
    <source>
        <dbReference type="Proteomes" id="UP000030645"/>
    </source>
</evidence>
<evidence type="ECO:0000256" key="5">
    <source>
        <dbReference type="ARBA" id="ARBA00023242"/>
    </source>
</evidence>
<dbReference type="Gene3D" id="1.25.40.10">
    <property type="entry name" value="Tetratricopeptide repeat domain"/>
    <property type="match status" value="1"/>
</dbReference>
<feature type="compositionally biased region" description="Low complexity" evidence="9">
    <location>
        <begin position="309"/>
        <end position="321"/>
    </location>
</feature>
<dbReference type="OrthoDB" id="10258631at2759"/>
<evidence type="ECO:0000256" key="3">
    <source>
        <dbReference type="ARBA" id="ARBA00022803"/>
    </source>
</evidence>
<organism evidence="10 11">
    <name type="scientific">Morus notabilis</name>
    <dbReference type="NCBI Taxonomy" id="981085"/>
    <lineage>
        <taxon>Eukaryota</taxon>
        <taxon>Viridiplantae</taxon>
        <taxon>Streptophyta</taxon>
        <taxon>Embryophyta</taxon>
        <taxon>Tracheophyta</taxon>
        <taxon>Spermatophyta</taxon>
        <taxon>Magnoliopsida</taxon>
        <taxon>eudicotyledons</taxon>
        <taxon>Gunneridae</taxon>
        <taxon>Pentapetalae</taxon>
        <taxon>rosids</taxon>
        <taxon>fabids</taxon>
        <taxon>Rosales</taxon>
        <taxon>Moraceae</taxon>
        <taxon>Moreae</taxon>
        <taxon>Morus</taxon>
    </lineage>
</organism>
<dbReference type="InterPro" id="IPR019734">
    <property type="entry name" value="TPR_rpt"/>
</dbReference>
<dbReference type="GO" id="GO:0005634">
    <property type="term" value="C:nucleus"/>
    <property type="evidence" value="ECO:0007669"/>
    <property type="project" value="UniProtKB-SubCell"/>
</dbReference>
<dbReference type="SMART" id="SM00028">
    <property type="entry name" value="TPR"/>
    <property type="match status" value="1"/>
</dbReference>
<reference evidence="11" key="1">
    <citation type="submission" date="2013-01" db="EMBL/GenBank/DDBJ databases">
        <title>Draft Genome Sequence of a Mulberry Tree, Morus notabilis C.K. Schneid.</title>
        <authorList>
            <person name="He N."/>
            <person name="Zhao S."/>
        </authorList>
    </citation>
    <scope>NUCLEOTIDE SEQUENCE</scope>
</reference>
<protein>
    <submittedName>
        <fullName evidence="10">Uncharacterized protein</fullName>
    </submittedName>
</protein>
<sequence>MLQDMWNAPPGFRPTKSAPSSPAKPVGVSRTRSESFHVTHKVPVGDSPYVRAKNVQLVDKDPEKSIPLFWAAINAGDRVDSALKDMAIVMKQQNRAEEAIEAIKSLRRRCSDQAQESLDNILLDLYKRCGRLDDQTALLRHKLFLIQQGLAFNGKRTKTARSQGKKFQVSVEQEATRLLGNLGWALMQQNSYIEAEDAYRRALAIAPDNNKMCNLGICLMKQGRISEAKENLRRVKPALTDGPRGTDSHLKAYERAQQMLKDLESEMMNKGGDRVEQSRLFDAFLGSSSIWQPQPCKDHANFPPPPQPSTITTTESSIIRPPSFPQDDFHDENTNSNIVLPKIAKQISASTTNLNSLNVAAQPFYAAKYIREPIAQVQAPISNQFPEGLKRTRSGNAACSMRLLSNEVAAKPAAAVEPRILSENNNNKARRLSAEKEVSPSSELFLLPDNKDFEEAIIAAVLGPTNEAGKKIEKRLKVFQDITLSLSPRA</sequence>
<gene>
    <name evidence="10" type="ORF">L484_026658</name>
</gene>
<comment type="subcellular location">
    <subcellularLocation>
        <location evidence="1">Nucleus</location>
    </subcellularLocation>
</comment>
<dbReference type="PROSITE" id="PS50005">
    <property type="entry name" value="TPR"/>
    <property type="match status" value="1"/>
</dbReference>
<evidence type="ECO:0000256" key="1">
    <source>
        <dbReference type="ARBA" id="ARBA00004123"/>
    </source>
</evidence>
<keyword evidence="5" id="KW-0539">Nucleus</keyword>
<feature type="region of interest" description="Disordered" evidence="9">
    <location>
        <begin position="307"/>
        <end position="330"/>
    </location>
</feature>
<evidence type="ECO:0000256" key="8">
    <source>
        <dbReference type="SAM" id="Coils"/>
    </source>
</evidence>
<dbReference type="eggNOG" id="ENOG502QR54">
    <property type="taxonomic scope" value="Eukaryota"/>
</dbReference>
<evidence type="ECO:0000256" key="2">
    <source>
        <dbReference type="ARBA" id="ARBA00022737"/>
    </source>
</evidence>
<dbReference type="InterPro" id="IPR044961">
    <property type="entry name" value="MS5/SDI1"/>
</dbReference>
<dbReference type="EMBL" id="KE346358">
    <property type="protein sequence ID" value="EXC35334.1"/>
    <property type="molecule type" value="Genomic_DNA"/>
</dbReference>
<comment type="similarity">
    <text evidence="6">Belongs to the MS5 protein family.</text>
</comment>
<dbReference type="SUPFAM" id="SSF48452">
    <property type="entry name" value="TPR-like"/>
    <property type="match status" value="1"/>
</dbReference>
<dbReference type="KEGG" id="mnt:21409304"/>
<evidence type="ECO:0000256" key="9">
    <source>
        <dbReference type="SAM" id="MobiDB-lite"/>
    </source>
</evidence>
<feature type="compositionally biased region" description="Low complexity" evidence="9">
    <location>
        <begin position="16"/>
        <end position="25"/>
    </location>
</feature>
<feature type="coiled-coil region" evidence="8">
    <location>
        <begin position="246"/>
        <end position="273"/>
    </location>
</feature>
<proteinExistence type="inferred from homology"/>
<dbReference type="Pfam" id="PF00515">
    <property type="entry name" value="TPR_1"/>
    <property type="match status" value="1"/>
</dbReference>